<dbReference type="Proteomes" id="UP001519460">
    <property type="component" value="Unassembled WGS sequence"/>
</dbReference>
<gene>
    <name evidence="2" type="ORF">BaRGS_00040103</name>
</gene>
<evidence type="ECO:0000313" key="2">
    <source>
        <dbReference type="EMBL" id="KAK7448399.1"/>
    </source>
</evidence>
<evidence type="ECO:0000313" key="3">
    <source>
        <dbReference type="Proteomes" id="UP001519460"/>
    </source>
</evidence>
<sequence length="68" mass="7452">MSAENGRQIPTSSVSSEETKTSRRPDQTSVIVSTLFLLLEEAILTYLATDGLGNVLRKLGHTLKYLLS</sequence>
<dbReference type="EMBL" id="JACVVK020000760">
    <property type="protein sequence ID" value="KAK7448399.1"/>
    <property type="molecule type" value="Genomic_DNA"/>
</dbReference>
<name>A0ABD0J1Z0_9CAEN</name>
<protein>
    <submittedName>
        <fullName evidence="2">Uncharacterized protein</fullName>
    </submittedName>
</protein>
<accession>A0ABD0J1Z0</accession>
<proteinExistence type="predicted"/>
<comment type="caution">
    <text evidence="2">The sequence shown here is derived from an EMBL/GenBank/DDBJ whole genome shotgun (WGS) entry which is preliminary data.</text>
</comment>
<keyword evidence="3" id="KW-1185">Reference proteome</keyword>
<organism evidence="2 3">
    <name type="scientific">Batillaria attramentaria</name>
    <dbReference type="NCBI Taxonomy" id="370345"/>
    <lineage>
        <taxon>Eukaryota</taxon>
        <taxon>Metazoa</taxon>
        <taxon>Spiralia</taxon>
        <taxon>Lophotrochozoa</taxon>
        <taxon>Mollusca</taxon>
        <taxon>Gastropoda</taxon>
        <taxon>Caenogastropoda</taxon>
        <taxon>Sorbeoconcha</taxon>
        <taxon>Cerithioidea</taxon>
        <taxon>Batillariidae</taxon>
        <taxon>Batillaria</taxon>
    </lineage>
</organism>
<evidence type="ECO:0000256" key="1">
    <source>
        <dbReference type="SAM" id="MobiDB-lite"/>
    </source>
</evidence>
<reference evidence="2 3" key="1">
    <citation type="journal article" date="2023" name="Sci. Data">
        <title>Genome assembly of the Korean intertidal mud-creeper Batillaria attramentaria.</title>
        <authorList>
            <person name="Patra A.K."/>
            <person name="Ho P.T."/>
            <person name="Jun S."/>
            <person name="Lee S.J."/>
            <person name="Kim Y."/>
            <person name="Won Y.J."/>
        </authorList>
    </citation>
    <scope>NUCLEOTIDE SEQUENCE [LARGE SCALE GENOMIC DNA]</scope>
    <source>
        <strain evidence="2">Wonlab-2016</strain>
    </source>
</reference>
<feature type="compositionally biased region" description="Basic and acidic residues" evidence="1">
    <location>
        <begin position="17"/>
        <end position="26"/>
    </location>
</feature>
<dbReference type="AlphaFoldDB" id="A0ABD0J1Z0"/>
<feature type="region of interest" description="Disordered" evidence="1">
    <location>
        <begin position="1"/>
        <end position="26"/>
    </location>
</feature>